<keyword evidence="2" id="KW-1185">Reference proteome</keyword>
<dbReference type="Proteomes" id="UP000789920">
    <property type="component" value="Unassembled WGS sequence"/>
</dbReference>
<organism evidence="1 2">
    <name type="scientific">Racocetra persica</name>
    <dbReference type="NCBI Taxonomy" id="160502"/>
    <lineage>
        <taxon>Eukaryota</taxon>
        <taxon>Fungi</taxon>
        <taxon>Fungi incertae sedis</taxon>
        <taxon>Mucoromycota</taxon>
        <taxon>Glomeromycotina</taxon>
        <taxon>Glomeromycetes</taxon>
        <taxon>Diversisporales</taxon>
        <taxon>Gigasporaceae</taxon>
        <taxon>Racocetra</taxon>
    </lineage>
</organism>
<dbReference type="EMBL" id="CAJVQC010154153">
    <property type="protein sequence ID" value="CAG8847069.1"/>
    <property type="molecule type" value="Genomic_DNA"/>
</dbReference>
<comment type="caution">
    <text evidence="1">The sequence shown here is derived from an EMBL/GenBank/DDBJ whole genome shotgun (WGS) entry which is preliminary data.</text>
</comment>
<gene>
    <name evidence="1" type="ORF">RPERSI_LOCUS34456</name>
</gene>
<reference evidence="1" key="1">
    <citation type="submission" date="2021-06" db="EMBL/GenBank/DDBJ databases">
        <authorList>
            <person name="Kallberg Y."/>
            <person name="Tangrot J."/>
            <person name="Rosling A."/>
        </authorList>
    </citation>
    <scope>NUCLEOTIDE SEQUENCE</scope>
    <source>
        <strain evidence="1">MA461A</strain>
    </source>
</reference>
<sequence length="47" mass="5347">SVESTNVFGYTENNYMKSARISSSCDSFQKDKIDNKIKSENHQENAT</sequence>
<feature type="non-terminal residue" evidence="1">
    <location>
        <position position="47"/>
    </location>
</feature>
<evidence type="ECO:0000313" key="2">
    <source>
        <dbReference type="Proteomes" id="UP000789920"/>
    </source>
</evidence>
<name>A0ACA9SVF1_9GLOM</name>
<proteinExistence type="predicted"/>
<evidence type="ECO:0000313" key="1">
    <source>
        <dbReference type="EMBL" id="CAG8847069.1"/>
    </source>
</evidence>
<protein>
    <submittedName>
        <fullName evidence="1">22237_t:CDS:1</fullName>
    </submittedName>
</protein>
<feature type="non-terminal residue" evidence="1">
    <location>
        <position position="1"/>
    </location>
</feature>
<accession>A0ACA9SVF1</accession>